<feature type="domain" description="RNA polymerase Rpb7-like N-terminal" evidence="6">
    <location>
        <begin position="37"/>
        <end position="72"/>
    </location>
</feature>
<dbReference type="GeneID" id="37014225"/>
<evidence type="ECO:0000256" key="1">
    <source>
        <dbReference type="ARBA" id="ARBA00004123"/>
    </source>
</evidence>
<evidence type="ECO:0000259" key="6">
    <source>
        <dbReference type="Pfam" id="PF03876"/>
    </source>
</evidence>
<evidence type="ECO:0000313" key="9">
    <source>
        <dbReference type="Proteomes" id="UP000245942"/>
    </source>
</evidence>
<evidence type="ECO:0000256" key="5">
    <source>
        <dbReference type="ARBA" id="ARBA00023242"/>
    </source>
</evidence>
<dbReference type="EMBL" id="KZ819327">
    <property type="protein sequence ID" value="PWN20618.1"/>
    <property type="molecule type" value="Genomic_DNA"/>
</dbReference>
<dbReference type="SUPFAM" id="SSF88798">
    <property type="entry name" value="N-terminal, heterodimerisation domain of RBP7 (RpoE)"/>
    <property type="match status" value="1"/>
</dbReference>
<dbReference type="Pfam" id="PF08292">
    <property type="entry name" value="RNA_pol_Rbc25"/>
    <property type="match status" value="1"/>
</dbReference>
<dbReference type="CDD" id="cd04330">
    <property type="entry name" value="RNAP_III_Rpc25_N"/>
    <property type="match status" value="1"/>
</dbReference>
<keyword evidence="5" id="KW-0539">Nucleus</keyword>
<dbReference type="GO" id="GO:0005666">
    <property type="term" value="C:RNA polymerase III complex"/>
    <property type="evidence" value="ECO:0007669"/>
    <property type="project" value="TreeGrafter"/>
</dbReference>
<dbReference type="InterPro" id="IPR045113">
    <property type="entry name" value="Rpb7-like"/>
</dbReference>
<organism evidence="8 9">
    <name type="scientific">Pseudomicrostroma glucosiphilum</name>
    <dbReference type="NCBI Taxonomy" id="1684307"/>
    <lineage>
        <taxon>Eukaryota</taxon>
        <taxon>Fungi</taxon>
        <taxon>Dikarya</taxon>
        <taxon>Basidiomycota</taxon>
        <taxon>Ustilaginomycotina</taxon>
        <taxon>Exobasidiomycetes</taxon>
        <taxon>Microstromatales</taxon>
        <taxon>Microstromatales incertae sedis</taxon>
        <taxon>Pseudomicrostroma</taxon>
    </lineage>
</organism>
<dbReference type="Gene3D" id="2.40.50.140">
    <property type="entry name" value="Nucleic acid-binding proteins"/>
    <property type="match status" value="1"/>
</dbReference>
<protein>
    <submittedName>
        <fullName evidence="8">Uncharacterized protein</fullName>
    </submittedName>
</protein>
<proteinExistence type="inferred from homology"/>
<dbReference type="InterPro" id="IPR013238">
    <property type="entry name" value="RNA_pol_III_Rbc25"/>
</dbReference>
<keyword evidence="4" id="KW-0804">Transcription</keyword>
<evidence type="ECO:0000256" key="2">
    <source>
        <dbReference type="ARBA" id="ARBA00009307"/>
    </source>
</evidence>
<dbReference type="Proteomes" id="UP000245942">
    <property type="component" value="Unassembled WGS sequence"/>
</dbReference>
<dbReference type="Gene3D" id="3.30.1490.120">
    <property type="entry name" value="RNA polymerase Rpb7-like, N-terminal domain"/>
    <property type="match status" value="1"/>
</dbReference>
<comment type="similarity">
    <text evidence="2">Belongs to the eukaryotic RPB7/RPC8 RNA polymerase subunit family.</text>
</comment>
<dbReference type="STRING" id="1684307.A0A316U719"/>
<evidence type="ECO:0000259" key="7">
    <source>
        <dbReference type="Pfam" id="PF08292"/>
    </source>
</evidence>
<keyword evidence="9" id="KW-1185">Reference proteome</keyword>
<gene>
    <name evidence="8" type="ORF">BCV69DRAFT_282836</name>
</gene>
<dbReference type="PANTHER" id="PTHR12709:SF1">
    <property type="entry name" value="DNA-DIRECTED RNA POLYMERASE III SUBUNIT RPC8"/>
    <property type="match status" value="1"/>
</dbReference>
<evidence type="ECO:0000256" key="4">
    <source>
        <dbReference type="ARBA" id="ARBA00023163"/>
    </source>
</evidence>
<comment type="subcellular location">
    <subcellularLocation>
        <location evidence="1">Nucleus</location>
    </subcellularLocation>
</comment>
<dbReference type="InterPro" id="IPR012340">
    <property type="entry name" value="NA-bd_OB-fold"/>
</dbReference>
<sequence length="257" mass="27954">MFVLSTVQDTLFIPASSFNPTATSTQPPTSAQSLSLALNTKYANKVIPDVGLCVCLFDIQEASEGKVKWGDGGLWHKLKARLVVFRPFVGEVLVGKVKSSDESGIKVSVGFFDDIHIPKHLMPEPSAFDHSERAWFWLFPSDDEDGNQRDRDDPLGAPHEQRMYLDKDESIRFMVEDDAFDEGLPIPGLAATGGPAGGGGTGIGTGVTVEVMEAAKAKRKAPFRITASIANQGLGIVRWWADAPVEELEEQGYAMDE</sequence>
<feature type="domain" description="RNA polymerase III subunit Rpc25" evidence="7">
    <location>
        <begin position="91"/>
        <end position="240"/>
    </location>
</feature>
<dbReference type="OrthoDB" id="10256606at2759"/>
<keyword evidence="3" id="KW-0240">DNA-directed RNA polymerase</keyword>
<name>A0A316U719_9BASI</name>
<reference evidence="8 9" key="1">
    <citation type="journal article" date="2018" name="Mol. Biol. Evol.">
        <title>Broad Genomic Sampling Reveals a Smut Pathogenic Ancestry of the Fungal Clade Ustilaginomycotina.</title>
        <authorList>
            <person name="Kijpornyongpan T."/>
            <person name="Mondo S.J."/>
            <person name="Barry K."/>
            <person name="Sandor L."/>
            <person name="Lee J."/>
            <person name="Lipzen A."/>
            <person name="Pangilinan J."/>
            <person name="LaButti K."/>
            <person name="Hainaut M."/>
            <person name="Henrissat B."/>
            <person name="Grigoriev I.V."/>
            <person name="Spatafora J.W."/>
            <person name="Aime M.C."/>
        </authorList>
    </citation>
    <scope>NUCLEOTIDE SEQUENCE [LARGE SCALE GENOMIC DNA]</scope>
    <source>
        <strain evidence="8 9">MCA 4718</strain>
    </source>
</reference>
<dbReference type="InterPro" id="IPR036898">
    <property type="entry name" value="RNA_pol_Rpb7-like_N_sf"/>
</dbReference>
<evidence type="ECO:0000313" key="8">
    <source>
        <dbReference type="EMBL" id="PWN20618.1"/>
    </source>
</evidence>
<dbReference type="AlphaFoldDB" id="A0A316U719"/>
<accession>A0A316U719</accession>
<dbReference type="RefSeq" id="XP_025347778.1">
    <property type="nucleotide sequence ID" value="XM_025492491.1"/>
</dbReference>
<evidence type="ECO:0000256" key="3">
    <source>
        <dbReference type="ARBA" id="ARBA00022478"/>
    </source>
</evidence>
<dbReference type="PANTHER" id="PTHR12709">
    <property type="entry name" value="DNA-DIRECTED RNA POLYMERASE II, III"/>
    <property type="match status" value="1"/>
</dbReference>
<dbReference type="Pfam" id="PF03876">
    <property type="entry name" value="SHS2_Rpb7-N"/>
    <property type="match status" value="1"/>
</dbReference>
<dbReference type="SUPFAM" id="SSF50249">
    <property type="entry name" value="Nucleic acid-binding proteins"/>
    <property type="match status" value="1"/>
</dbReference>
<dbReference type="GO" id="GO:0006384">
    <property type="term" value="P:transcription initiation at RNA polymerase III promoter"/>
    <property type="evidence" value="ECO:0007669"/>
    <property type="project" value="TreeGrafter"/>
</dbReference>
<dbReference type="InterPro" id="IPR005576">
    <property type="entry name" value="Rpb7-like_N"/>
</dbReference>